<sequence>MHKKERLQALADFLRKRRAHLSPTEVGLPPGLRRRTPGLRREEVAQLANIGTSWYVWLEQGRDVHPSAQVLESLAQALRLTTNERRHLFLLAGQPLPSPALPPEECVSPQLQQMLDDLNPTPACVIGRRWDYLAWNKAADVVFTISEASPPYARNVIWHFFANPTTRERFTHWEQMARGLLAEFRTACARYPGDAWFEDLIEDLKQASPEFSRWWPHHDTSNLVDSEKIIEHPVLGHLEFRHLTLHLFSDPDIRVTAHIPDAQTRAKLQRFWTTEESGHLEA</sequence>
<dbReference type="GO" id="GO:0003677">
    <property type="term" value="F:DNA binding"/>
    <property type="evidence" value="ECO:0007669"/>
    <property type="project" value="InterPro"/>
</dbReference>
<dbReference type="CDD" id="cd00093">
    <property type="entry name" value="HTH_XRE"/>
    <property type="match status" value="1"/>
</dbReference>
<dbReference type="Proteomes" id="UP000597444">
    <property type="component" value="Unassembled WGS sequence"/>
</dbReference>
<dbReference type="Gene3D" id="1.10.260.40">
    <property type="entry name" value="lambda repressor-like DNA-binding domains"/>
    <property type="match status" value="1"/>
</dbReference>
<dbReference type="InterPro" id="IPR041413">
    <property type="entry name" value="MLTR_LBD"/>
</dbReference>
<reference evidence="2" key="1">
    <citation type="submission" date="2020-10" db="EMBL/GenBank/DDBJ databases">
        <title>Taxonomic study of unclassified bacteria belonging to the class Ktedonobacteria.</title>
        <authorList>
            <person name="Yabe S."/>
            <person name="Wang C.M."/>
            <person name="Zheng Y."/>
            <person name="Sakai Y."/>
            <person name="Cavaletti L."/>
            <person name="Monciardini P."/>
            <person name="Donadio S."/>
        </authorList>
    </citation>
    <scope>NUCLEOTIDE SEQUENCE</scope>
    <source>
        <strain evidence="2">ID150040</strain>
    </source>
</reference>
<dbReference type="EMBL" id="BNJK01000002">
    <property type="protein sequence ID" value="GHO98961.1"/>
    <property type="molecule type" value="Genomic_DNA"/>
</dbReference>
<dbReference type="InterPro" id="IPR001387">
    <property type="entry name" value="Cro/C1-type_HTH"/>
</dbReference>
<proteinExistence type="predicted"/>
<dbReference type="Pfam" id="PF13560">
    <property type="entry name" value="HTH_31"/>
    <property type="match status" value="1"/>
</dbReference>
<accession>A0A8J3J1A1</accession>
<comment type="caution">
    <text evidence="2">The sequence shown here is derived from an EMBL/GenBank/DDBJ whole genome shotgun (WGS) entry which is preliminary data.</text>
</comment>
<dbReference type="PANTHER" id="PTHR35010">
    <property type="entry name" value="BLL4672 PROTEIN-RELATED"/>
    <property type="match status" value="1"/>
</dbReference>
<evidence type="ECO:0000313" key="2">
    <source>
        <dbReference type="EMBL" id="GHO98961.1"/>
    </source>
</evidence>
<evidence type="ECO:0000313" key="3">
    <source>
        <dbReference type="Proteomes" id="UP000597444"/>
    </source>
</evidence>
<dbReference type="RefSeq" id="WP_220209628.1">
    <property type="nucleotide sequence ID" value="NZ_BNJK01000002.1"/>
</dbReference>
<dbReference type="SMART" id="SM00530">
    <property type="entry name" value="HTH_XRE"/>
    <property type="match status" value="1"/>
</dbReference>
<evidence type="ECO:0000259" key="1">
    <source>
        <dbReference type="SMART" id="SM00530"/>
    </source>
</evidence>
<dbReference type="InterPro" id="IPR010982">
    <property type="entry name" value="Lambda_DNA-bd_dom_sf"/>
</dbReference>
<name>A0A8J3J1A1_9CHLR</name>
<dbReference type="SUPFAM" id="SSF47413">
    <property type="entry name" value="lambda repressor-like DNA-binding domains"/>
    <property type="match status" value="1"/>
</dbReference>
<feature type="domain" description="HTH cro/C1-type" evidence="1">
    <location>
        <begin position="13"/>
        <end position="85"/>
    </location>
</feature>
<keyword evidence="3" id="KW-1185">Reference proteome</keyword>
<gene>
    <name evidence="2" type="ORF">KSF_090090</name>
</gene>
<dbReference type="Gene3D" id="3.30.450.180">
    <property type="match status" value="1"/>
</dbReference>
<dbReference type="AlphaFoldDB" id="A0A8J3J1A1"/>
<protein>
    <submittedName>
        <fullName evidence="2">Transcriptional regulator</fullName>
    </submittedName>
</protein>
<dbReference type="Pfam" id="PF17765">
    <property type="entry name" value="MLTR_LBD"/>
    <property type="match status" value="1"/>
</dbReference>
<organism evidence="2 3">
    <name type="scientific">Reticulibacter mediterranei</name>
    <dbReference type="NCBI Taxonomy" id="2778369"/>
    <lineage>
        <taxon>Bacteria</taxon>
        <taxon>Bacillati</taxon>
        <taxon>Chloroflexota</taxon>
        <taxon>Ktedonobacteria</taxon>
        <taxon>Ktedonobacterales</taxon>
        <taxon>Reticulibacteraceae</taxon>
        <taxon>Reticulibacter</taxon>
    </lineage>
</organism>